<dbReference type="Proteomes" id="UP000297900">
    <property type="component" value="Unassembled WGS sequence"/>
</dbReference>
<evidence type="ECO:0000256" key="4">
    <source>
        <dbReference type="ARBA" id="ARBA00023239"/>
    </source>
</evidence>
<evidence type="ECO:0000256" key="3">
    <source>
        <dbReference type="ARBA" id="ARBA00013252"/>
    </source>
</evidence>
<protein>
    <recommendedName>
        <fullName evidence="3">4a-hydroxytetrahydrobiopterin dehydratase</fullName>
        <ecNumber evidence="3">4.2.1.96</ecNumber>
    </recommendedName>
</protein>
<dbReference type="EC" id="4.2.1.96" evidence="3"/>
<name>A0A4Y8LW11_9BACL</name>
<comment type="catalytic activity">
    <reaction evidence="1">
        <text>(4aS,6R)-4a-hydroxy-L-erythro-5,6,7,8-tetrahydrobiopterin = (6R)-L-erythro-6,7-dihydrobiopterin + H2O</text>
        <dbReference type="Rhea" id="RHEA:11920"/>
        <dbReference type="ChEBI" id="CHEBI:15377"/>
        <dbReference type="ChEBI" id="CHEBI:15642"/>
        <dbReference type="ChEBI" id="CHEBI:43120"/>
        <dbReference type="EC" id="4.2.1.96"/>
    </reaction>
</comment>
<dbReference type="PANTHER" id="PTHR12599:SF0">
    <property type="entry name" value="PTERIN-4-ALPHA-CARBINOLAMINE DEHYDRATASE"/>
    <property type="match status" value="1"/>
</dbReference>
<comment type="caution">
    <text evidence="5">The sequence shown here is derived from an EMBL/GenBank/DDBJ whole genome shotgun (WGS) entry which is preliminary data.</text>
</comment>
<dbReference type="GO" id="GO:0006729">
    <property type="term" value="P:tetrahydrobiopterin biosynthetic process"/>
    <property type="evidence" value="ECO:0007669"/>
    <property type="project" value="InterPro"/>
</dbReference>
<dbReference type="Pfam" id="PF01329">
    <property type="entry name" value="Pterin_4a"/>
    <property type="match status" value="1"/>
</dbReference>
<evidence type="ECO:0000313" key="5">
    <source>
        <dbReference type="EMBL" id="TFE24002.1"/>
    </source>
</evidence>
<gene>
    <name evidence="5" type="ORF">E2980_17485</name>
</gene>
<dbReference type="PANTHER" id="PTHR12599">
    <property type="entry name" value="PTERIN-4-ALPHA-CARBINOLAMINE DEHYDRATASE"/>
    <property type="match status" value="1"/>
</dbReference>
<sequence>MSKHPLFNEEELQAGLQELAEWKIEDGKWLVRKRLFGSFRDAVVFVGKVADIAEDMNHHPFIGIDFKRVTLRLTTWNSGGLTSLDIDSAKAYDRL</sequence>
<dbReference type="GO" id="GO:0008124">
    <property type="term" value="F:4-alpha-hydroxytetrahydrobiopterin dehydratase activity"/>
    <property type="evidence" value="ECO:0007669"/>
    <property type="project" value="UniProtKB-EC"/>
</dbReference>
<dbReference type="OrthoDB" id="9800108at2"/>
<dbReference type="SUPFAM" id="SSF55248">
    <property type="entry name" value="PCD-like"/>
    <property type="match status" value="1"/>
</dbReference>
<dbReference type="AlphaFoldDB" id="A0A4Y8LW11"/>
<dbReference type="InterPro" id="IPR036428">
    <property type="entry name" value="PCD_sf"/>
</dbReference>
<dbReference type="EMBL" id="SOMN01000029">
    <property type="protein sequence ID" value="TFE24002.1"/>
    <property type="molecule type" value="Genomic_DNA"/>
</dbReference>
<evidence type="ECO:0000256" key="1">
    <source>
        <dbReference type="ARBA" id="ARBA00001554"/>
    </source>
</evidence>
<organism evidence="5 6">
    <name type="scientific">Cohnella luojiensis</name>
    <dbReference type="NCBI Taxonomy" id="652876"/>
    <lineage>
        <taxon>Bacteria</taxon>
        <taxon>Bacillati</taxon>
        <taxon>Bacillota</taxon>
        <taxon>Bacilli</taxon>
        <taxon>Bacillales</taxon>
        <taxon>Paenibacillaceae</taxon>
        <taxon>Cohnella</taxon>
    </lineage>
</organism>
<dbReference type="Gene3D" id="3.30.1360.20">
    <property type="entry name" value="Transcriptional coactivator/pterin dehydratase"/>
    <property type="match status" value="1"/>
</dbReference>
<evidence type="ECO:0000256" key="2">
    <source>
        <dbReference type="ARBA" id="ARBA00006472"/>
    </source>
</evidence>
<dbReference type="InterPro" id="IPR001533">
    <property type="entry name" value="Pterin_deHydtase"/>
</dbReference>
<keyword evidence="6" id="KW-1185">Reference proteome</keyword>
<keyword evidence="4" id="KW-0456">Lyase</keyword>
<dbReference type="RefSeq" id="WP_135153534.1">
    <property type="nucleotide sequence ID" value="NZ_SOMN01000029.1"/>
</dbReference>
<accession>A0A4Y8LW11</accession>
<proteinExistence type="inferred from homology"/>
<dbReference type="CDD" id="cd00488">
    <property type="entry name" value="PCD_DCoH"/>
    <property type="match status" value="1"/>
</dbReference>
<comment type="similarity">
    <text evidence="2">Belongs to the pterin-4-alpha-carbinolamine dehydratase family.</text>
</comment>
<reference evidence="5 6" key="1">
    <citation type="submission" date="2019-03" db="EMBL/GenBank/DDBJ databases">
        <title>Cohnella endophytica sp. nov., a novel endophytic bacterium isolated from bark of Sonneratia apetala.</title>
        <authorList>
            <person name="Tuo L."/>
        </authorList>
    </citation>
    <scope>NUCLEOTIDE SEQUENCE [LARGE SCALE GENOMIC DNA]</scope>
    <source>
        <strain evidence="5 6">CCTCC AB 208254</strain>
    </source>
</reference>
<evidence type="ECO:0000313" key="6">
    <source>
        <dbReference type="Proteomes" id="UP000297900"/>
    </source>
</evidence>